<protein>
    <submittedName>
        <fullName evidence="2">Uncharacterized protein</fullName>
    </submittedName>
</protein>
<organism evidence="2 3">
    <name type="scientific">Allochromatium palmeri</name>
    <dbReference type="NCBI Taxonomy" id="231048"/>
    <lineage>
        <taxon>Bacteria</taxon>
        <taxon>Pseudomonadati</taxon>
        <taxon>Pseudomonadota</taxon>
        <taxon>Gammaproteobacteria</taxon>
        <taxon>Chromatiales</taxon>
        <taxon>Chromatiaceae</taxon>
        <taxon>Allochromatium</taxon>
    </lineage>
</organism>
<comment type="caution">
    <text evidence="2">The sequence shown here is derived from an EMBL/GenBank/DDBJ whole genome shotgun (WGS) entry which is preliminary data.</text>
</comment>
<reference evidence="2 3" key="1">
    <citation type="submission" date="2019-11" db="EMBL/GenBank/DDBJ databases">
        <title>Whole-genome sequence of the anaerobic purple sulfur bacterium Allochromatium palmeri DSM 15591.</title>
        <authorList>
            <person name="Kyndt J.A."/>
            <person name="Meyer T.E."/>
        </authorList>
    </citation>
    <scope>NUCLEOTIDE SEQUENCE [LARGE SCALE GENOMIC DNA]</scope>
    <source>
        <strain evidence="2 3">DSM 15591</strain>
    </source>
</reference>
<feature type="signal peptide" evidence="1">
    <location>
        <begin position="1"/>
        <end position="28"/>
    </location>
</feature>
<name>A0A6N8EIR6_9GAMM</name>
<dbReference type="RefSeq" id="WP_155450963.1">
    <property type="nucleotide sequence ID" value="NZ_WNKT01000039.1"/>
</dbReference>
<dbReference type="Proteomes" id="UP000434044">
    <property type="component" value="Unassembled WGS sequence"/>
</dbReference>
<dbReference type="AlphaFoldDB" id="A0A6N8EIR6"/>
<dbReference type="EMBL" id="WNKT01000039">
    <property type="protein sequence ID" value="MTW22397.1"/>
    <property type="molecule type" value="Genomic_DNA"/>
</dbReference>
<evidence type="ECO:0000256" key="1">
    <source>
        <dbReference type="SAM" id="SignalP"/>
    </source>
</evidence>
<evidence type="ECO:0000313" key="2">
    <source>
        <dbReference type="EMBL" id="MTW22397.1"/>
    </source>
</evidence>
<keyword evidence="1" id="KW-0732">Signal</keyword>
<accession>A0A6N8EIR6</accession>
<gene>
    <name evidence="2" type="ORF">GJ668_15080</name>
</gene>
<sequence>MNIKPAVSRRLASVCAALCLGVAGSTQALSLVVEGDEITGVSGLDIQGQRYDVTFRDGAFNALYPAELSGYGPLARTVAQALLAATPSIQAAPNWRADLRPRGCQSADSCTVLIPDHSDGAAPSARMTQAVEAIYAKDRFSAVPEPLWPFDAATDTRYMPDMLYAIITPAR</sequence>
<proteinExistence type="predicted"/>
<evidence type="ECO:0000313" key="3">
    <source>
        <dbReference type="Proteomes" id="UP000434044"/>
    </source>
</evidence>
<keyword evidence="3" id="KW-1185">Reference proteome</keyword>
<feature type="chain" id="PRO_5027012444" evidence="1">
    <location>
        <begin position="29"/>
        <end position="171"/>
    </location>
</feature>
<dbReference type="OrthoDB" id="5766925at2"/>